<proteinExistence type="predicted"/>
<feature type="region of interest" description="Disordered" evidence="1">
    <location>
        <begin position="206"/>
        <end position="235"/>
    </location>
</feature>
<dbReference type="Proteomes" id="UP001597544">
    <property type="component" value="Unassembled WGS sequence"/>
</dbReference>
<keyword evidence="3" id="KW-1185">Reference proteome</keyword>
<evidence type="ECO:0000313" key="2">
    <source>
        <dbReference type="EMBL" id="MFD2513393.1"/>
    </source>
</evidence>
<evidence type="ECO:0000256" key="1">
    <source>
        <dbReference type="SAM" id="MobiDB-lite"/>
    </source>
</evidence>
<dbReference type="EMBL" id="JBHULU010000009">
    <property type="protein sequence ID" value="MFD2513393.1"/>
    <property type="molecule type" value="Genomic_DNA"/>
</dbReference>
<name>A0ABW5IKB3_9BACT</name>
<organism evidence="2 3">
    <name type="scientific">Pontibacter locisalis</name>
    <dbReference type="NCBI Taxonomy" id="1719035"/>
    <lineage>
        <taxon>Bacteria</taxon>
        <taxon>Pseudomonadati</taxon>
        <taxon>Bacteroidota</taxon>
        <taxon>Cytophagia</taxon>
        <taxon>Cytophagales</taxon>
        <taxon>Hymenobacteraceae</taxon>
        <taxon>Pontibacter</taxon>
    </lineage>
</organism>
<evidence type="ECO:0008006" key="4">
    <source>
        <dbReference type="Google" id="ProtNLM"/>
    </source>
</evidence>
<comment type="caution">
    <text evidence="2">The sequence shown here is derived from an EMBL/GenBank/DDBJ whole genome shotgun (WGS) entry which is preliminary data.</text>
</comment>
<protein>
    <recommendedName>
        <fullName evidence="4">Collagen-like protein</fullName>
    </recommendedName>
</protein>
<sequence>MEKNLAYVALLLLLIIPVSLKAQEVISRLEIKEKETYVVGPDNVLLVDTLVMHDKAVIQFNPGLPAFIGVNNAYVGKSCKLVTKGLDGSFRRVGIYGSNGHDGDPIEMDIHFEALGSLTIDTRGGNGDNGEDGTAERVSSTKKTDGDGTYQAISSGSPARAGGAGGNGGNGGNITLTYSTEGFIPNFNRHRNMHTIILLYKGGKGGKPGRYGKTEGKEGVDGKVKLNNKNLAAAQ</sequence>
<reference evidence="3" key="1">
    <citation type="journal article" date="2019" name="Int. J. Syst. Evol. Microbiol.">
        <title>The Global Catalogue of Microorganisms (GCM) 10K type strain sequencing project: providing services to taxonomists for standard genome sequencing and annotation.</title>
        <authorList>
            <consortium name="The Broad Institute Genomics Platform"/>
            <consortium name="The Broad Institute Genome Sequencing Center for Infectious Disease"/>
            <person name="Wu L."/>
            <person name="Ma J."/>
        </authorList>
    </citation>
    <scope>NUCLEOTIDE SEQUENCE [LARGE SCALE GENOMIC DNA]</scope>
    <source>
        <strain evidence="3">KCTC 42498</strain>
    </source>
</reference>
<accession>A0ABW5IKB3</accession>
<feature type="region of interest" description="Disordered" evidence="1">
    <location>
        <begin position="121"/>
        <end position="166"/>
    </location>
</feature>
<gene>
    <name evidence="2" type="ORF">ACFSRY_05910</name>
</gene>
<evidence type="ECO:0000313" key="3">
    <source>
        <dbReference type="Proteomes" id="UP001597544"/>
    </source>
</evidence>
<dbReference type="RefSeq" id="WP_377504022.1">
    <property type="nucleotide sequence ID" value="NZ_JBHULU010000009.1"/>
</dbReference>
<feature type="compositionally biased region" description="Basic and acidic residues" evidence="1">
    <location>
        <begin position="212"/>
        <end position="224"/>
    </location>
</feature>